<dbReference type="Proteomes" id="UP000657177">
    <property type="component" value="Unassembled WGS sequence"/>
</dbReference>
<dbReference type="PANTHER" id="PTHR43814:SF1">
    <property type="entry name" value="ARGININOSUCCINATE LYASE"/>
    <property type="match status" value="1"/>
</dbReference>
<dbReference type="AlphaFoldDB" id="A0A8J6LN12"/>
<dbReference type="RefSeq" id="WP_181339912.1">
    <property type="nucleotide sequence ID" value="NZ_JAAKDE010000015.1"/>
</dbReference>
<reference evidence="7" key="1">
    <citation type="submission" date="2020-06" db="EMBL/GenBank/DDBJ databases">
        <title>Novel chitinolytic bacterium.</title>
        <authorList>
            <person name="Ungkulpasvich U."/>
            <person name="Kosugi A."/>
            <person name="Uke A."/>
        </authorList>
    </citation>
    <scope>NUCLEOTIDE SEQUENCE</scope>
    <source>
        <strain evidence="7">UUS1-1</strain>
    </source>
</reference>
<dbReference type="InterPro" id="IPR008948">
    <property type="entry name" value="L-Aspartase-like"/>
</dbReference>
<evidence type="ECO:0000256" key="4">
    <source>
        <dbReference type="ARBA" id="ARBA00023239"/>
    </source>
</evidence>
<dbReference type="GO" id="GO:0005829">
    <property type="term" value="C:cytosol"/>
    <property type="evidence" value="ECO:0007669"/>
    <property type="project" value="TreeGrafter"/>
</dbReference>
<keyword evidence="4 5" id="KW-0456">Lyase</keyword>
<dbReference type="Gene3D" id="1.10.40.30">
    <property type="entry name" value="Fumarase/aspartase (C-terminal domain)"/>
    <property type="match status" value="1"/>
</dbReference>
<dbReference type="InterPro" id="IPR009049">
    <property type="entry name" value="Argininosuccinate_lyase"/>
</dbReference>
<dbReference type="InterPro" id="IPR022761">
    <property type="entry name" value="Fumarate_lyase_N"/>
</dbReference>
<dbReference type="UniPathway" id="UPA00068">
    <property type="reaction ID" value="UER00114"/>
</dbReference>
<evidence type="ECO:0000256" key="2">
    <source>
        <dbReference type="ARBA" id="ARBA00012338"/>
    </source>
</evidence>
<dbReference type="Gene3D" id="1.10.275.10">
    <property type="entry name" value="Fumarase/aspartase (N-terminal domain)"/>
    <property type="match status" value="1"/>
</dbReference>
<comment type="subcellular location">
    <subcellularLocation>
        <location evidence="5">Cytoplasm</location>
    </subcellularLocation>
</comment>
<dbReference type="GO" id="GO:0004056">
    <property type="term" value="F:argininosuccinate lyase activity"/>
    <property type="evidence" value="ECO:0007669"/>
    <property type="project" value="UniProtKB-UniRule"/>
</dbReference>
<evidence type="ECO:0000256" key="5">
    <source>
        <dbReference type="HAMAP-Rule" id="MF_00006"/>
    </source>
</evidence>
<keyword evidence="5" id="KW-0028">Amino-acid biosynthesis</keyword>
<keyword evidence="5" id="KW-0963">Cytoplasm</keyword>
<evidence type="ECO:0000313" key="7">
    <source>
        <dbReference type="EMBL" id="MBA2133443.1"/>
    </source>
</evidence>
<organism evidence="7 8">
    <name type="scientific">Capillibacterium thermochitinicola</name>
    <dbReference type="NCBI Taxonomy" id="2699427"/>
    <lineage>
        <taxon>Bacteria</taxon>
        <taxon>Bacillati</taxon>
        <taxon>Bacillota</taxon>
        <taxon>Capillibacterium</taxon>
    </lineage>
</organism>
<evidence type="ECO:0000313" key="8">
    <source>
        <dbReference type="Proteomes" id="UP000657177"/>
    </source>
</evidence>
<comment type="pathway">
    <text evidence="1 5">Amino-acid biosynthesis; L-arginine biosynthesis; L-arginine from L-ornithine and carbamoyl phosphate: step 3/3.</text>
</comment>
<accession>A0A8J6LN12</accession>
<dbReference type="InterPro" id="IPR020557">
    <property type="entry name" value="Fumarate_lyase_CS"/>
</dbReference>
<comment type="caution">
    <text evidence="7">The sequence shown here is derived from an EMBL/GenBank/DDBJ whole genome shotgun (WGS) entry which is preliminary data.</text>
</comment>
<dbReference type="SUPFAM" id="SSF48557">
    <property type="entry name" value="L-aspartase-like"/>
    <property type="match status" value="1"/>
</dbReference>
<sequence length="458" mass="49953">MTKLWQKDYELDAFVEQFTVGRDFELDQHLLNADCVASLAHATMLETIGILTKEELAVLKEGLVAIIRAHEQGAFPIARSDEDGHTAIENALTEKCGAAGKKIHTGRSRNDQVIVATRLYARSYLLALLEHGLTLVDNLLNFAEEHQKVPMPGRTHMQIAMPSSVGLWAGAYAEQLLDDLLLVENAYRINNQSPLGSAASYGVPLPLDRELVADLLGFAKVQNNVLYANNSRGKMESIILDAVDQVVLTLSKLAQDLILFSMPEFQYFTLPDNLCSGSSIMPQKKNPCGLELVRAKAATVSACAFQIKGIIKALPSGYNRDFQETKEPFLRGANTGLACVQIMDLCIRKVKVNPEKLKAGFIPEIYATDAALELVAQGVPFRDAYREVGLNLDRLEARDPEATIMAKTYTGTTGNLGLDKARAAAAALRAFAQAEEAKIDAKVSALVGIPVKLFAPEI</sequence>
<evidence type="ECO:0000256" key="1">
    <source>
        <dbReference type="ARBA" id="ARBA00004941"/>
    </source>
</evidence>
<dbReference type="Pfam" id="PF00206">
    <property type="entry name" value="Lyase_1"/>
    <property type="match status" value="1"/>
</dbReference>
<feature type="domain" description="Fumarate lyase N-terminal" evidence="6">
    <location>
        <begin position="12"/>
        <end position="300"/>
    </location>
</feature>
<comment type="similarity">
    <text evidence="5">Belongs to the lyase 1 family. Argininosuccinate lyase subfamily.</text>
</comment>
<protein>
    <recommendedName>
        <fullName evidence="2 5">Argininosuccinate lyase</fullName>
        <shortName evidence="5">ASAL</shortName>
        <ecNumber evidence="2 5">4.3.2.1</ecNumber>
    </recommendedName>
    <alternativeName>
        <fullName evidence="5">Arginosuccinase</fullName>
    </alternativeName>
</protein>
<dbReference type="CDD" id="cd01359">
    <property type="entry name" value="Argininosuccinate_lyase"/>
    <property type="match status" value="1"/>
</dbReference>
<comment type="catalytic activity">
    <reaction evidence="5">
        <text>2-(N(omega)-L-arginino)succinate = fumarate + L-arginine</text>
        <dbReference type="Rhea" id="RHEA:24020"/>
        <dbReference type="ChEBI" id="CHEBI:29806"/>
        <dbReference type="ChEBI" id="CHEBI:32682"/>
        <dbReference type="ChEBI" id="CHEBI:57472"/>
        <dbReference type="EC" id="4.3.2.1"/>
    </reaction>
</comment>
<dbReference type="PRINTS" id="PR00145">
    <property type="entry name" value="ARGSUCLYASE"/>
</dbReference>
<dbReference type="PROSITE" id="PS00163">
    <property type="entry name" value="FUMARATE_LYASES"/>
    <property type="match status" value="1"/>
</dbReference>
<dbReference type="NCBIfam" id="TIGR00838">
    <property type="entry name" value="argH"/>
    <property type="match status" value="1"/>
</dbReference>
<dbReference type="InterPro" id="IPR000362">
    <property type="entry name" value="Fumarate_lyase_fam"/>
</dbReference>
<dbReference type="PRINTS" id="PR00149">
    <property type="entry name" value="FUMRATELYASE"/>
</dbReference>
<keyword evidence="8" id="KW-1185">Reference proteome</keyword>
<dbReference type="Gene3D" id="1.20.200.10">
    <property type="entry name" value="Fumarase/aspartase (Central domain)"/>
    <property type="match status" value="1"/>
</dbReference>
<keyword evidence="3 5" id="KW-0055">Arginine biosynthesis</keyword>
<proteinExistence type="inferred from homology"/>
<dbReference type="EC" id="4.3.2.1" evidence="2 5"/>
<dbReference type="HAMAP" id="MF_00006">
    <property type="entry name" value="Arg_succ_lyase"/>
    <property type="match status" value="1"/>
</dbReference>
<dbReference type="GO" id="GO:0042450">
    <property type="term" value="P:L-arginine biosynthetic process via ornithine"/>
    <property type="evidence" value="ECO:0007669"/>
    <property type="project" value="UniProtKB-UniRule"/>
</dbReference>
<dbReference type="InterPro" id="IPR024083">
    <property type="entry name" value="Fumarase/histidase_N"/>
</dbReference>
<evidence type="ECO:0000256" key="3">
    <source>
        <dbReference type="ARBA" id="ARBA00022571"/>
    </source>
</evidence>
<dbReference type="PANTHER" id="PTHR43814">
    <property type="entry name" value="ARGININOSUCCINATE LYASE"/>
    <property type="match status" value="1"/>
</dbReference>
<dbReference type="EMBL" id="JAAKDE010000015">
    <property type="protein sequence ID" value="MBA2133443.1"/>
    <property type="molecule type" value="Genomic_DNA"/>
</dbReference>
<name>A0A8J6LN12_9FIRM</name>
<evidence type="ECO:0000259" key="6">
    <source>
        <dbReference type="Pfam" id="PF00206"/>
    </source>
</evidence>
<gene>
    <name evidence="5 7" type="primary">argH</name>
    <name evidence="7" type="ORF">G5B42_07805</name>
</gene>